<dbReference type="Proteomes" id="UP001204798">
    <property type="component" value="Unassembled WGS sequence"/>
</dbReference>
<protein>
    <submittedName>
        <fullName evidence="2">Uncharacterized protein</fullName>
    </submittedName>
</protein>
<feature type="region of interest" description="Disordered" evidence="1">
    <location>
        <begin position="257"/>
        <end position="278"/>
    </location>
</feature>
<comment type="caution">
    <text evidence="2">The sequence shown here is derived from an EMBL/GenBank/DDBJ whole genome shotgun (WGS) entry which is preliminary data.</text>
</comment>
<sequence>MATPWDAIYKQIFVQFLNALGVPVQTQVEVGRLPRTLDAVVVADESQRARIVQWFPFDYFRHYNLLEFKSPTDPLTPDEYKRVIARAYLFLAEVGENDLEKVTVTVITATKPRKVLKGVPQLVRFVEEASGRYRSDDKLSVRVLVAPELPLERRNYLLLLFARGQKLRETLLRLAQEGWWEVVRLAYLLHPKEASEVLAMSRRYPTLEENIRFIVRDLGAERLLREIGAMMEEDPELARRLSRDLLAMSEKVEKLLREDEEQKRKRTNRRRRSRKQGR</sequence>
<organism evidence="2 3">
    <name type="scientific">Candidatus Fervidibacter sacchari</name>
    <dbReference type="NCBI Taxonomy" id="1448929"/>
    <lineage>
        <taxon>Bacteria</taxon>
        <taxon>Candidatus Fervidibacterota</taxon>
        <taxon>Candidatus Fervidibacter</taxon>
    </lineage>
</organism>
<feature type="compositionally biased region" description="Basic residues" evidence="1">
    <location>
        <begin position="264"/>
        <end position="278"/>
    </location>
</feature>
<proteinExistence type="predicted"/>
<dbReference type="RefSeq" id="WP_259093760.1">
    <property type="nucleotide sequence ID" value="NZ_CP130454.1"/>
</dbReference>
<gene>
    <name evidence="2" type="ORF">M2350_000602</name>
</gene>
<evidence type="ECO:0000313" key="3">
    <source>
        <dbReference type="Proteomes" id="UP001204798"/>
    </source>
</evidence>
<evidence type="ECO:0000313" key="2">
    <source>
        <dbReference type="EMBL" id="MCS3918205.1"/>
    </source>
</evidence>
<reference evidence="2 3" key="1">
    <citation type="submission" date="2022-08" db="EMBL/GenBank/DDBJ databases">
        <title>Bacterial and archaeal communities from various locations to study Microbial Dark Matter (Phase II).</title>
        <authorList>
            <person name="Stepanauskas R."/>
        </authorList>
    </citation>
    <scope>NUCLEOTIDE SEQUENCE [LARGE SCALE GENOMIC DNA]</scope>
    <source>
        <strain evidence="2 3">PD1</strain>
    </source>
</reference>
<evidence type="ECO:0000256" key="1">
    <source>
        <dbReference type="SAM" id="MobiDB-lite"/>
    </source>
</evidence>
<name>A0ABT2EMR3_9BACT</name>
<keyword evidence="3" id="KW-1185">Reference proteome</keyword>
<accession>A0ABT2EMR3</accession>
<dbReference type="EMBL" id="JANUCP010000001">
    <property type="protein sequence ID" value="MCS3918205.1"/>
    <property type="molecule type" value="Genomic_DNA"/>
</dbReference>